<evidence type="ECO:0000256" key="1">
    <source>
        <dbReference type="ARBA" id="ARBA00001933"/>
    </source>
</evidence>
<evidence type="ECO:0000313" key="12">
    <source>
        <dbReference type="Proteomes" id="UP000322110"/>
    </source>
</evidence>
<evidence type="ECO:0000256" key="3">
    <source>
        <dbReference type="ARBA" id="ARBA00004953"/>
    </source>
</evidence>
<dbReference type="Proteomes" id="UP000322110">
    <property type="component" value="Unassembled WGS sequence"/>
</dbReference>
<dbReference type="InterPro" id="IPR005860">
    <property type="entry name" value="CobD"/>
</dbReference>
<dbReference type="OrthoDB" id="9799304at2"/>
<dbReference type="InterPro" id="IPR015424">
    <property type="entry name" value="PyrdxlP-dep_Trfase"/>
</dbReference>
<dbReference type="InterPro" id="IPR004838">
    <property type="entry name" value="NHTrfase_class1_PyrdxlP-BS"/>
</dbReference>
<protein>
    <recommendedName>
        <fullName evidence="4">threonine-phosphate decarboxylase</fullName>
        <ecNumber evidence="4">4.1.1.81</ecNumber>
    </recommendedName>
    <alternativeName>
        <fullName evidence="8">L-threonine-O-3-phosphate decarboxylase</fullName>
    </alternativeName>
</protein>
<accession>A0A5B2TDE6</accession>
<dbReference type="NCBIfam" id="TIGR01140">
    <property type="entry name" value="L_thr_O3P_dcar"/>
    <property type="match status" value="1"/>
</dbReference>
<evidence type="ECO:0000256" key="6">
    <source>
        <dbReference type="ARBA" id="ARBA00022898"/>
    </source>
</evidence>
<evidence type="ECO:0000256" key="4">
    <source>
        <dbReference type="ARBA" id="ARBA00012285"/>
    </source>
</evidence>
<dbReference type="GO" id="GO:0048472">
    <property type="term" value="F:threonine-phosphate decarboxylase activity"/>
    <property type="evidence" value="ECO:0007669"/>
    <property type="project" value="UniProtKB-EC"/>
</dbReference>
<dbReference type="InterPro" id="IPR015421">
    <property type="entry name" value="PyrdxlP-dep_Trfase_major"/>
</dbReference>
<keyword evidence="6" id="KW-0663">Pyridoxal phosphate</keyword>
<evidence type="ECO:0000256" key="9">
    <source>
        <dbReference type="ARBA" id="ARBA00048531"/>
    </source>
</evidence>
<feature type="domain" description="Aminotransferase class I/classII large" evidence="10">
    <location>
        <begin position="48"/>
        <end position="315"/>
    </location>
</feature>
<dbReference type="Gene3D" id="3.40.640.10">
    <property type="entry name" value="Type I PLP-dependent aspartate aminotransferase-like (Major domain)"/>
    <property type="match status" value="1"/>
</dbReference>
<comment type="catalytic activity">
    <reaction evidence="9">
        <text>O-phospho-L-threonine + H(+) = (R)-1-aminopropan-2-yl phosphate + CO2</text>
        <dbReference type="Rhea" id="RHEA:11492"/>
        <dbReference type="ChEBI" id="CHEBI:15378"/>
        <dbReference type="ChEBI" id="CHEBI:16526"/>
        <dbReference type="ChEBI" id="CHEBI:58563"/>
        <dbReference type="ChEBI" id="CHEBI:58675"/>
        <dbReference type="EC" id="4.1.1.81"/>
    </reaction>
</comment>
<dbReference type="PANTHER" id="PTHR42885">
    <property type="entry name" value="HISTIDINOL-PHOSPHATE AMINOTRANSFERASE-RELATED"/>
    <property type="match status" value="1"/>
</dbReference>
<evidence type="ECO:0000256" key="8">
    <source>
        <dbReference type="ARBA" id="ARBA00029996"/>
    </source>
</evidence>
<dbReference type="Gene3D" id="3.90.1150.10">
    <property type="entry name" value="Aspartate Aminotransferase, domain 1"/>
    <property type="match status" value="1"/>
</dbReference>
<comment type="function">
    <text evidence="2">Decarboxylates L-threonine-O-3-phosphate to yield (R)-1-amino-2-propanol O-2-phosphate, the precursor for the linkage between the nucleotide loop and the corrin ring in cobalamin.</text>
</comment>
<dbReference type="CDD" id="cd00609">
    <property type="entry name" value="AAT_like"/>
    <property type="match status" value="1"/>
</dbReference>
<dbReference type="PANTHER" id="PTHR42885:SF1">
    <property type="entry name" value="THREONINE-PHOSPHATE DECARBOXYLASE"/>
    <property type="match status" value="1"/>
</dbReference>
<comment type="caution">
    <text evidence="11">The sequence shown here is derived from an EMBL/GenBank/DDBJ whole genome shotgun (WGS) entry which is preliminary data.</text>
</comment>
<keyword evidence="5" id="KW-0169">Cobalamin biosynthesis</keyword>
<comment type="cofactor">
    <cofactor evidence="1">
        <name>pyridoxal 5'-phosphate</name>
        <dbReference type="ChEBI" id="CHEBI:597326"/>
    </cofactor>
</comment>
<evidence type="ECO:0000259" key="10">
    <source>
        <dbReference type="Pfam" id="PF00155"/>
    </source>
</evidence>
<dbReference type="Pfam" id="PF00155">
    <property type="entry name" value="Aminotran_1_2"/>
    <property type="match status" value="1"/>
</dbReference>
<keyword evidence="7 11" id="KW-0456">Lyase</keyword>
<dbReference type="InterPro" id="IPR004839">
    <property type="entry name" value="Aminotransferase_I/II_large"/>
</dbReference>
<dbReference type="RefSeq" id="WP_149813689.1">
    <property type="nucleotide sequence ID" value="NZ_VUKA01000015.1"/>
</dbReference>
<evidence type="ECO:0000256" key="7">
    <source>
        <dbReference type="ARBA" id="ARBA00023239"/>
    </source>
</evidence>
<evidence type="ECO:0000256" key="5">
    <source>
        <dbReference type="ARBA" id="ARBA00022573"/>
    </source>
</evidence>
<name>A0A5B2TDE6_9PROT</name>
<dbReference type="EMBL" id="VUKA01000015">
    <property type="protein sequence ID" value="KAA2211820.1"/>
    <property type="molecule type" value="Genomic_DNA"/>
</dbReference>
<gene>
    <name evidence="11" type="ORF">F0Q34_18260</name>
</gene>
<evidence type="ECO:0000313" key="11">
    <source>
        <dbReference type="EMBL" id="KAA2211820.1"/>
    </source>
</evidence>
<dbReference type="InterPro" id="IPR015422">
    <property type="entry name" value="PyrdxlP-dep_Trfase_small"/>
</dbReference>
<dbReference type="UniPathway" id="UPA00148"/>
<sequence>MRAAGLEHGGRLEAARRRFPGAPSPFLDLSTGINPTPWPVPALPPDAFTRLPEPEQEAALRQAAAAAYGVADAAMVAAAPGTQILIQLIPRLFPQRGLAVLGPTYAEHAACWRAAGTAVREVSRFPDLAEAPAALLCNPNNPDGRRHDPAALHALADRMAQQGGLLVVDEAFADLEPGPLSAAGLLPHPALVILRSFGKSYGLAGLRLGFALAAPERAAAIRDALGPWAVSGPAIAVGHAALADAAWRAAMAERLRRDSARLDAMLARAGLSPRGGTLLFRLAEGDAAAWHERLGRAGILTRPFAAQPRWLRFGLPGDAAAWTRLEAALGA</sequence>
<organism evidence="11 12">
    <name type="scientific">Teichococcus oryzae</name>
    <dbReference type="NCBI Taxonomy" id="1608942"/>
    <lineage>
        <taxon>Bacteria</taxon>
        <taxon>Pseudomonadati</taxon>
        <taxon>Pseudomonadota</taxon>
        <taxon>Alphaproteobacteria</taxon>
        <taxon>Acetobacterales</taxon>
        <taxon>Roseomonadaceae</taxon>
        <taxon>Roseomonas</taxon>
    </lineage>
</organism>
<dbReference type="GO" id="GO:0009236">
    <property type="term" value="P:cobalamin biosynthetic process"/>
    <property type="evidence" value="ECO:0007669"/>
    <property type="project" value="UniProtKB-UniPathway"/>
</dbReference>
<dbReference type="SUPFAM" id="SSF53383">
    <property type="entry name" value="PLP-dependent transferases"/>
    <property type="match status" value="1"/>
</dbReference>
<reference evidence="11 12" key="1">
    <citation type="journal article" date="2015" name="Int. J. Syst. Evol. Microbiol.">
        <title>Roseomonas oryzae sp. nov., isolated from paddy rhizosphere soil.</title>
        <authorList>
            <person name="Ramaprasad E.V."/>
            <person name="Sasikala Ch."/>
            <person name="Ramana Ch.V."/>
        </authorList>
    </citation>
    <scope>NUCLEOTIDE SEQUENCE [LARGE SCALE GENOMIC DNA]</scope>
    <source>
        <strain evidence="11 12">KCTC 42542</strain>
    </source>
</reference>
<comment type="pathway">
    <text evidence="3">Cofactor biosynthesis; adenosylcobalamin biosynthesis.</text>
</comment>
<dbReference type="PROSITE" id="PS00105">
    <property type="entry name" value="AA_TRANSFER_CLASS_1"/>
    <property type="match status" value="1"/>
</dbReference>
<dbReference type="GO" id="GO:0030170">
    <property type="term" value="F:pyridoxal phosphate binding"/>
    <property type="evidence" value="ECO:0007669"/>
    <property type="project" value="InterPro"/>
</dbReference>
<keyword evidence="12" id="KW-1185">Reference proteome</keyword>
<dbReference type="EC" id="4.1.1.81" evidence="4"/>
<dbReference type="AlphaFoldDB" id="A0A5B2TDE6"/>
<evidence type="ECO:0000256" key="2">
    <source>
        <dbReference type="ARBA" id="ARBA00003444"/>
    </source>
</evidence>
<proteinExistence type="predicted"/>